<dbReference type="SUPFAM" id="SSF47473">
    <property type="entry name" value="EF-hand"/>
    <property type="match status" value="1"/>
</dbReference>
<dbReference type="PROSITE" id="PS00018">
    <property type="entry name" value="EF_HAND_1"/>
    <property type="match status" value="1"/>
</dbReference>
<evidence type="ECO:0000256" key="1">
    <source>
        <dbReference type="ARBA" id="ARBA00022837"/>
    </source>
</evidence>
<dbReference type="OrthoDB" id="10260307at2759"/>
<dbReference type="FunFam" id="1.10.238.10:FF:000001">
    <property type="entry name" value="Calmodulin 1"/>
    <property type="match status" value="1"/>
</dbReference>
<evidence type="ECO:0000313" key="4">
    <source>
        <dbReference type="Proteomes" id="UP000663879"/>
    </source>
</evidence>
<comment type="caution">
    <text evidence="3">The sequence shown here is derived from an EMBL/GenBank/DDBJ whole genome shotgun (WGS) entry which is preliminary data.</text>
</comment>
<organism evidence="3 4">
    <name type="scientific">Brachionus calyciflorus</name>
    <dbReference type="NCBI Taxonomy" id="104777"/>
    <lineage>
        <taxon>Eukaryota</taxon>
        <taxon>Metazoa</taxon>
        <taxon>Spiralia</taxon>
        <taxon>Gnathifera</taxon>
        <taxon>Rotifera</taxon>
        <taxon>Eurotatoria</taxon>
        <taxon>Monogononta</taxon>
        <taxon>Pseudotrocha</taxon>
        <taxon>Ploima</taxon>
        <taxon>Brachionidae</taxon>
        <taxon>Brachionus</taxon>
    </lineage>
</organism>
<evidence type="ECO:0000259" key="2">
    <source>
        <dbReference type="PROSITE" id="PS50222"/>
    </source>
</evidence>
<dbReference type="InterPro" id="IPR018247">
    <property type="entry name" value="EF_Hand_1_Ca_BS"/>
</dbReference>
<feature type="domain" description="EF-hand" evidence="2">
    <location>
        <begin position="21"/>
        <end position="56"/>
    </location>
</feature>
<protein>
    <recommendedName>
        <fullName evidence="2">EF-hand domain-containing protein</fullName>
    </recommendedName>
</protein>
<dbReference type="InterPro" id="IPR011992">
    <property type="entry name" value="EF-hand-dom_pair"/>
</dbReference>
<dbReference type="PANTHER" id="PTHR46763:SF1">
    <property type="entry name" value="DYNEIN REGULATORY COMPLEX PROTEIN 8"/>
    <property type="match status" value="1"/>
</dbReference>
<name>A0A813M2L4_9BILA</name>
<proteinExistence type="predicted"/>
<evidence type="ECO:0000313" key="3">
    <source>
        <dbReference type="EMBL" id="CAF0703592.1"/>
    </source>
</evidence>
<dbReference type="AlphaFoldDB" id="A0A813M2L4"/>
<keyword evidence="4" id="KW-1185">Reference proteome</keyword>
<dbReference type="PANTHER" id="PTHR46763">
    <property type="entry name" value="DYNEIN REGULATORY COMPLEX PROTEIN 8"/>
    <property type="match status" value="1"/>
</dbReference>
<dbReference type="EMBL" id="CAJNOC010000003">
    <property type="protein sequence ID" value="CAF0703592.1"/>
    <property type="molecule type" value="Genomic_DNA"/>
</dbReference>
<gene>
    <name evidence="3" type="ORF">OXX778_LOCUS73</name>
</gene>
<feature type="domain" description="EF-hand" evidence="2">
    <location>
        <begin position="99"/>
        <end position="134"/>
    </location>
</feature>
<dbReference type="Proteomes" id="UP000663879">
    <property type="component" value="Unassembled WGS sequence"/>
</dbReference>
<sequence length="178" mass="20336">MTKETTPKPDGKDEAEHIVAQIQKKLTDAFDVFDGDKTRSVDVKEVPTIIHSLNLVPTQGEMRDLITEMEDGDNSDIIKYEKFTAVMTDVLVNKKFKPANENKIYKALQVLDTENKGYYTKEDLIRMMTTEGEPLNAEEMNEMLQTCSAFIDPESAAENPKILYKYYINELVVEDTKD</sequence>
<dbReference type="Gene3D" id="1.10.238.10">
    <property type="entry name" value="EF-hand"/>
    <property type="match status" value="2"/>
</dbReference>
<dbReference type="GO" id="GO:0005509">
    <property type="term" value="F:calcium ion binding"/>
    <property type="evidence" value="ECO:0007669"/>
    <property type="project" value="InterPro"/>
</dbReference>
<dbReference type="PROSITE" id="PS50222">
    <property type="entry name" value="EF_HAND_2"/>
    <property type="match status" value="2"/>
</dbReference>
<accession>A0A813M2L4</accession>
<reference evidence="3" key="1">
    <citation type="submission" date="2021-02" db="EMBL/GenBank/DDBJ databases">
        <authorList>
            <person name="Nowell W R."/>
        </authorList>
    </citation>
    <scope>NUCLEOTIDE SEQUENCE</scope>
    <source>
        <strain evidence="3">Ploen Becks lab</strain>
    </source>
</reference>
<keyword evidence="1" id="KW-0106">Calcium</keyword>
<dbReference type="InterPro" id="IPR002048">
    <property type="entry name" value="EF_hand_dom"/>
</dbReference>